<dbReference type="SMART" id="SM00318">
    <property type="entry name" value="SNc"/>
    <property type="match status" value="1"/>
</dbReference>
<dbReference type="InterPro" id="IPR016071">
    <property type="entry name" value="Staphylococal_nuclease_OB-fold"/>
</dbReference>
<dbReference type="Pfam" id="PF00565">
    <property type="entry name" value="SNase"/>
    <property type="match status" value="1"/>
</dbReference>
<evidence type="ECO:0000313" key="5">
    <source>
        <dbReference type="Proteomes" id="UP000054498"/>
    </source>
</evidence>
<dbReference type="KEGG" id="mng:MNEG_7851"/>
<evidence type="ECO:0000259" key="3">
    <source>
        <dbReference type="PROSITE" id="PS50830"/>
    </source>
</evidence>
<sequence>MDNGPVPGRVRRASGHQLKPATRTRRRAAAAGMLSALLLLSGPGGASAGDAGIGTLIGPARVVDGDTLYVQGEKVRLYAVDAPEKAQSCKNAQGADYSCGVNSLQALTARVGTSQVRCTVKSKDQYGRNVAACSILSPGGAEDMGEWLVSNGYAVAYRSISKEYVPAEEKARAAKLGIWSGSFEMPAKWRYLQRQGSMDSGDYVIAPAPAPKQQPAPATPAGSSLVAPGRSYADAVAGGAAAAAATKGVAAAPAKPAAAPSGCVIKGNINSKGEKIYHTPESGAYERTIVEPEKGERYFCTAAEAEAAGFRAAIK</sequence>
<dbReference type="EMBL" id="KK101648">
    <property type="protein sequence ID" value="KIZ00113.1"/>
    <property type="molecule type" value="Genomic_DNA"/>
</dbReference>
<evidence type="ECO:0000256" key="2">
    <source>
        <dbReference type="SAM" id="SignalP"/>
    </source>
</evidence>
<dbReference type="OrthoDB" id="430293at2759"/>
<feature type="chain" id="PRO_5002256151" evidence="2">
    <location>
        <begin position="49"/>
        <end position="315"/>
    </location>
</feature>
<dbReference type="RefSeq" id="XP_013899132.1">
    <property type="nucleotide sequence ID" value="XM_014043678.1"/>
</dbReference>
<gene>
    <name evidence="4" type="ORF">MNEG_7851</name>
</gene>
<dbReference type="InterPro" id="IPR035437">
    <property type="entry name" value="SNase_OB-fold_sf"/>
</dbReference>
<dbReference type="AlphaFoldDB" id="A0A0D2JLL1"/>
<dbReference type="Proteomes" id="UP000054498">
    <property type="component" value="Unassembled WGS sequence"/>
</dbReference>
<dbReference type="SUPFAM" id="SSF50199">
    <property type="entry name" value="Staphylococcal nuclease"/>
    <property type="match status" value="1"/>
</dbReference>
<dbReference type="GeneID" id="25740727"/>
<evidence type="ECO:0000256" key="1">
    <source>
        <dbReference type="SAM" id="MobiDB-lite"/>
    </source>
</evidence>
<feature type="region of interest" description="Disordered" evidence="1">
    <location>
        <begin position="1"/>
        <end position="23"/>
    </location>
</feature>
<dbReference type="Gene3D" id="2.40.50.90">
    <property type="match status" value="1"/>
</dbReference>
<dbReference type="PROSITE" id="PS50830">
    <property type="entry name" value="TNASE_3"/>
    <property type="match status" value="1"/>
</dbReference>
<dbReference type="PANTHER" id="PTHR12302">
    <property type="entry name" value="EBNA2 BINDING PROTEIN P100"/>
    <property type="match status" value="1"/>
</dbReference>
<name>A0A0D2JLL1_9CHLO</name>
<reference evidence="4 5" key="1">
    <citation type="journal article" date="2013" name="BMC Genomics">
        <title>Reconstruction of the lipid metabolism for the microalga Monoraphidium neglectum from its genome sequence reveals characteristics suitable for biofuel production.</title>
        <authorList>
            <person name="Bogen C."/>
            <person name="Al-Dilaimi A."/>
            <person name="Albersmeier A."/>
            <person name="Wichmann J."/>
            <person name="Grundmann M."/>
            <person name="Rupp O."/>
            <person name="Lauersen K.J."/>
            <person name="Blifernez-Klassen O."/>
            <person name="Kalinowski J."/>
            <person name="Goesmann A."/>
            <person name="Mussgnug J.H."/>
            <person name="Kruse O."/>
        </authorList>
    </citation>
    <scope>NUCLEOTIDE SEQUENCE [LARGE SCALE GENOMIC DNA]</scope>
    <source>
        <strain evidence="4 5">SAG 48.87</strain>
    </source>
</reference>
<feature type="signal peptide" evidence="2">
    <location>
        <begin position="1"/>
        <end position="48"/>
    </location>
</feature>
<keyword evidence="2" id="KW-0732">Signal</keyword>
<proteinExistence type="predicted"/>
<feature type="domain" description="TNase-like" evidence="3">
    <location>
        <begin position="61"/>
        <end position="181"/>
    </location>
</feature>
<dbReference type="PANTHER" id="PTHR12302:SF26">
    <property type="entry name" value="BLR1266 PROTEIN"/>
    <property type="match status" value="1"/>
</dbReference>
<evidence type="ECO:0000313" key="4">
    <source>
        <dbReference type="EMBL" id="KIZ00113.1"/>
    </source>
</evidence>
<organism evidence="4 5">
    <name type="scientific">Monoraphidium neglectum</name>
    <dbReference type="NCBI Taxonomy" id="145388"/>
    <lineage>
        <taxon>Eukaryota</taxon>
        <taxon>Viridiplantae</taxon>
        <taxon>Chlorophyta</taxon>
        <taxon>core chlorophytes</taxon>
        <taxon>Chlorophyceae</taxon>
        <taxon>CS clade</taxon>
        <taxon>Sphaeropleales</taxon>
        <taxon>Selenastraceae</taxon>
        <taxon>Monoraphidium</taxon>
    </lineage>
</organism>
<keyword evidence="5" id="KW-1185">Reference proteome</keyword>
<protein>
    <submittedName>
        <fullName evidence="4">Succinoglycan biosynthesis protein exoI</fullName>
    </submittedName>
</protein>
<accession>A0A0D2JLL1</accession>